<dbReference type="Proteomes" id="UP000887569">
    <property type="component" value="Unplaced"/>
</dbReference>
<evidence type="ECO:0000313" key="2">
    <source>
        <dbReference type="WBParaSite" id="PgE057_g003_t02"/>
    </source>
</evidence>
<evidence type="ECO:0000313" key="1">
    <source>
        <dbReference type="Proteomes" id="UP000887569"/>
    </source>
</evidence>
<sequence length="111" mass="12952">MRTAQQRRARMLPNTETHRSSCIGMRLDECLFDYSTAETDNAIMMDNKMIDSKPTDHCVYYLTVRHRNLHAGITCALDLSHLHQAAPLRETLNDMRSFVRFWISEDLHVDV</sequence>
<accession>A0A914ZYZ6</accession>
<reference evidence="2" key="1">
    <citation type="submission" date="2022-11" db="UniProtKB">
        <authorList>
            <consortium name="WormBaseParasite"/>
        </authorList>
    </citation>
    <scope>IDENTIFICATION</scope>
</reference>
<keyword evidence="1" id="KW-1185">Reference proteome</keyword>
<organism evidence="1 2">
    <name type="scientific">Parascaris univalens</name>
    <name type="common">Nematode worm</name>
    <dbReference type="NCBI Taxonomy" id="6257"/>
    <lineage>
        <taxon>Eukaryota</taxon>
        <taxon>Metazoa</taxon>
        <taxon>Ecdysozoa</taxon>
        <taxon>Nematoda</taxon>
        <taxon>Chromadorea</taxon>
        <taxon>Rhabditida</taxon>
        <taxon>Spirurina</taxon>
        <taxon>Ascaridomorpha</taxon>
        <taxon>Ascaridoidea</taxon>
        <taxon>Ascarididae</taxon>
        <taxon>Parascaris</taxon>
    </lineage>
</organism>
<dbReference type="WBParaSite" id="PgE057_g003_t02">
    <property type="protein sequence ID" value="PgE057_g003_t02"/>
    <property type="gene ID" value="PgE057_g003"/>
</dbReference>
<protein>
    <submittedName>
        <fullName evidence="2">Uncharacterized protein</fullName>
    </submittedName>
</protein>
<name>A0A914ZYZ6_PARUN</name>
<dbReference type="AlphaFoldDB" id="A0A914ZYZ6"/>
<proteinExistence type="predicted"/>